<evidence type="ECO:0000256" key="8">
    <source>
        <dbReference type="ARBA" id="ARBA00022840"/>
    </source>
</evidence>
<gene>
    <name evidence="14" type="primary">folK</name>
    <name evidence="14" type="ORF">GPA26_21940</name>
</gene>
<dbReference type="InterPro" id="IPR000550">
    <property type="entry name" value="Hppk"/>
</dbReference>
<comment type="caution">
    <text evidence="14">The sequence shown here is derived from an EMBL/GenBank/DDBJ whole genome shotgun (WGS) entry which is preliminary data.</text>
</comment>
<keyword evidence="7" id="KW-0418">Kinase</keyword>
<evidence type="ECO:0000256" key="12">
    <source>
        <dbReference type="ARBA" id="ARBA00033413"/>
    </source>
</evidence>
<accession>A0ABX1MT28</accession>
<keyword evidence="15" id="KW-1185">Reference proteome</keyword>
<dbReference type="InterPro" id="IPR035907">
    <property type="entry name" value="Hppk_sf"/>
</dbReference>
<keyword evidence="9" id="KW-0289">Folate biosynthesis</keyword>
<comment type="pathway">
    <text evidence="1">Cofactor biosynthesis; tetrahydrofolate biosynthesis; 2-amino-4-hydroxy-6-hydroxymethyl-7,8-dihydropteridine diphosphate from 7,8-dihydroneopterin triphosphate: step 4/4.</text>
</comment>
<dbReference type="PANTHER" id="PTHR43071">
    <property type="entry name" value="2-AMINO-4-HYDROXY-6-HYDROXYMETHYLDIHYDROPTERIDINE PYROPHOSPHOKINASE"/>
    <property type="match status" value="1"/>
</dbReference>
<evidence type="ECO:0000256" key="2">
    <source>
        <dbReference type="ARBA" id="ARBA00005810"/>
    </source>
</evidence>
<evidence type="ECO:0000256" key="3">
    <source>
        <dbReference type="ARBA" id="ARBA00013253"/>
    </source>
</evidence>
<evidence type="ECO:0000256" key="9">
    <source>
        <dbReference type="ARBA" id="ARBA00022909"/>
    </source>
</evidence>
<evidence type="ECO:0000259" key="13">
    <source>
        <dbReference type="Pfam" id="PF01288"/>
    </source>
</evidence>
<comment type="similarity">
    <text evidence="2">Belongs to the HPPK family.</text>
</comment>
<comment type="function">
    <text evidence="10">Catalyzes the transfer of pyrophosphate from adenosine triphosphate (ATP) to 6-hydroxymethyl-7,8-dihydropterin, an enzymatic step in folate biosynthesis pathway.</text>
</comment>
<keyword evidence="6" id="KW-0547">Nucleotide-binding</keyword>
<evidence type="ECO:0000256" key="1">
    <source>
        <dbReference type="ARBA" id="ARBA00005051"/>
    </source>
</evidence>
<dbReference type="EMBL" id="WTVR01000066">
    <property type="protein sequence ID" value="NMF91127.1"/>
    <property type="molecule type" value="Genomic_DNA"/>
</dbReference>
<dbReference type="PANTHER" id="PTHR43071:SF1">
    <property type="entry name" value="2-AMINO-4-HYDROXY-6-HYDROXYMETHYLDIHYDROPTERIDINE PYROPHOSPHOKINASE"/>
    <property type="match status" value="1"/>
</dbReference>
<dbReference type="NCBIfam" id="TIGR01498">
    <property type="entry name" value="folK"/>
    <property type="match status" value="1"/>
</dbReference>
<sequence length="170" mass="18056">MTTHRPPPEGGPVRAFIALGANLGDAAATLDSAFAALDALPGTRLIARSGLYRTAPIGVTAHPDYLNAVAEVETTLPARKLLNTLLTLEALHGRTRETELAPRTLDLDLLLYGDASISQPGLEIPHPRMHQRAFVLVPLAEIAPDTAIPGHGRAADLLDAVGDQRIERIS</sequence>
<dbReference type="Gene3D" id="3.30.70.560">
    <property type="entry name" value="7,8-Dihydro-6-hydroxymethylpterin-pyrophosphokinase HPPK"/>
    <property type="match status" value="1"/>
</dbReference>
<reference evidence="14 15" key="1">
    <citation type="submission" date="2019-12" db="EMBL/GenBank/DDBJ databases">
        <title>Comparative genomics gives insights into the taxonomy of the Azoarcus-Aromatoleum group and reveals separate origins of nif in the plant-associated Azoarcus and non-plant-associated Aromatoleum sub-groups.</title>
        <authorList>
            <person name="Lafos M."/>
            <person name="Maluk M."/>
            <person name="Batista M."/>
            <person name="Junghare M."/>
            <person name="Carmona M."/>
            <person name="Faoro H."/>
            <person name="Cruz L.M."/>
            <person name="Battistoni F."/>
            <person name="De Souza E."/>
            <person name="Pedrosa F."/>
            <person name="Chen W.-M."/>
            <person name="Poole P.S."/>
            <person name="Dixon R.A."/>
            <person name="James E.K."/>
        </authorList>
    </citation>
    <scope>NUCLEOTIDE SEQUENCE [LARGE SCALE GENOMIC DNA]</scope>
    <source>
        <strain evidence="14 15">ToN1</strain>
    </source>
</reference>
<evidence type="ECO:0000256" key="10">
    <source>
        <dbReference type="ARBA" id="ARBA00029409"/>
    </source>
</evidence>
<dbReference type="GO" id="GO:0003848">
    <property type="term" value="F:2-amino-4-hydroxy-6-hydroxymethyldihydropteridine diphosphokinase activity"/>
    <property type="evidence" value="ECO:0007669"/>
    <property type="project" value="UniProtKB-EC"/>
</dbReference>
<name>A0ABX1MT28_9RHOO</name>
<dbReference type="Pfam" id="PF01288">
    <property type="entry name" value="HPPK"/>
    <property type="match status" value="1"/>
</dbReference>
<dbReference type="SUPFAM" id="SSF55083">
    <property type="entry name" value="6-hydroxymethyl-7,8-dihydropterin pyrophosphokinase, HPPK"/>
    <property type="match status" value="1"/>
</dbReference>
<proteinExistence type="inferred from homology"/>
<feature type="domain" description="7,8-dihydro-6-hydroxymethylpterin-pyrophosphokinase" evidence="13">
    <location>
        <begin position="16"/>
        <end position="144"/>
    </location>
</feature>
<keyword evidence="8" id="KW-0067">ATP-binding</keyword>
<dbReference type="Proteomes" id="UP000652074">
    <property type="component" value="Unassembled WGS sequence"/>
</dbReference>
<evidence type="ECO:0000256" key="7">
    <source>
        <dbReference type="ARBA" id="ARBA00022777"/>
    </source>
</evidence>
<dbReference type="CDD" id="cd00483">
    <property type="entry name" value="HPPK"/>
    <property type="match status" value="1"/>
</dbReference>
<evidence type="ECO:0000256" key="6">
    <source>
        <dbReference type="ARBA" id="ARBA00022741"/>
    </source>
</evidence>
<evidence type="ECO:0000256" key="5">
    <source>
        <dbReference type="ARBA" id="ARBA00022679"/>
    </source>
</evidence>
<protein>
    <recommendedName>
        <fullName evidence="4">2-amino-4-hydroxy-6-hydroxymethyldihydropteridine pyrophosphokinase</fullName>
        <ecNumber evidence="3">2.7.6.3</ecNumber>
    </recommendedName>
    <alternativeName>
        <fullName evidence="11">6-hydroxymethyl-7,8-dihydropterin pyrophosphokinase</fullName>
    </alternativeName>
    <alternativeName>
        <fullName evidence="12">7,8-dihydro-6-hydroxymethylpterin-pyrophosphokinase</fullName>
    </alternativeName>
</protein>
<organism evidence="14 15">
    <name type="scientific">Aromatoleum petrolei</name>
    <dbReference type="NCBI Taxonomy" id="76116"/>
    <lineage>
        <taxon>Bacteria</taxon>
        <taxon>Pseudomonadati</taxon>
        <taxon>Pseudomonadota</taxon>
        <taxon>Betaproteobacteria</taxon>
        <taxon>Rhodocyclales</taxon>
        <taxon>Rhodocyclaceae</taxon>
        <taxon>Aromatoleum</taxon>
    </lineage>
</organism>
<evidence type="ECO:0000313" key="14">
    <source>
        <dbReference type="EMBL" id="NMF91127.1"/>
    </source>
</evidence>
<dbReference type="RefSeq" id="WP_169208450.1">
    <property type="nucleotide sequence ID" value="NZ_CP059560.1"/>
</dbReference>
<evidence type="ECO:0000313" key="15">
    <source>
        <dbReference type="Proteomes" id="UP000652074"/>
    </source>
</evidence>
<dbReference type="EC" id="2.7.6.3" evidence="3"/>
<evidence type="ECO:0000256" key="11">
    <source>
        <dbReference type="ARBA" id="ARBA00029766"/>
    </source>
</evidence>
<evidence type="ECO:0000256" key="4">
    <source>
        <dbReference type="ARBA" id="ARBA00016218"/>
    </source>
</evidence>
<keyword evidence="5 14" id="KW-0808">Transferase</keyword>